<dbReference type="FunFam" id="3.40.50.300:FF:001766">
    <property type="entry name" value="Elongator complex protein 4"/>
    <property type="match status" value="1"/>
</dbReference>
<keyword evidence="10" id="KW-1185">Reference proteome</keyword>
<dbReference type="GO" id="GO:0002098">
    <property type="term" value="P:tRNA wobble uridine modification"/>
    <property type="evidence" value="ECO:0007669"/>
    <property type="project" value="InterPro"/>
</dbReference>
<evidence type="ECO:0000256" key="5">
    <source>
        <dbReference type="ARBA" id="ARBA00020265"/>
    </source>
</evidence>
<dbReference type="Gene3D" id="3.40.50.300">
    <property type="entry name" value="P-loop containing nucleotide triphosphate hydrolases"/>
    <property type="match status" value="1"/>
</dbReference>
<accession>A0AAD3XF25</accession>
<comment type="subcellular location">
    <subcellularLocation>
        <location evidence="2">Cytoplasm</location>
    </subcellularLocation>
    <subcellularLocation>
        <location evidence="1">Nucleus</location>
    </subcellularLocation>
</comment>
<evidence type="ECO:0000256" key="1">
    <source>
        <dbReference type="ARBA" id="ARBA00004123"/>
    </source>
</evidence>
<dbReference type="EMBL" id="BSYO01000003">
    <property type="protein sequence ID" value="GMH02564.1"/>
    <property type="molecule type" value="Genomic_DNA"/>
</dbReference>
<sequence length="415" mass="46250">MRMLRLLKKILELDFALRGLLITSISSNRNCSQALPHVQPFLNPAVESRSVPQAVMAAIKVPSSGSFSRNPLVGSTSQNPALKPGPNGSVFISSGIPDLDKILGGGFCLGSLIMVMEDPEAPHHMLLLRNFMAQGLVQNQPLLYASPSKDPRAFLGTLPSPMLSQDNKPHDRVEQDKGLRIAWQYKKYFEEGEQTLDNRDNKLEYCNDFDLRKPLERHILTRKPIECISMEDSTIDSLRERCSKFLAQNPSKSCAGRIAIQSFCAPQLEYFNKDWDMVSFIKSLKGMIRSSDAVAMITFPHSLLSTSFSKRWQHLADILLSVRAIPDDDKELANLLTGYQEMVGLLNVHKVARINTQVPFVLEASTFSIKLRKRRSLVLECINQAPVDGSSGISYGTSAWSSELFIISFGMDNGC</sequence>
<dbReference type="CDD" id="cd19494">
    <property type="entry name" value="Elp4"/>
    <property type="match status" value="1"/>
</dbReference>
<keyword evidence="8" id="KW-0539">Nucleus</keyword>
<protein>
    <recommendedName>
        <fullName evidence="5">Elongator complex protein 4</fullName>
    </recommendedName>
</protein>
<comment type="similarity">
    <text evidence="4">Belongs to the ELP4 family.</text>
</comment>
<evidence type="ECO:0000256" key="7">
    <source>
        <dbReference type="ARBA" id="ARBA00022694"/>
    </source>
</evidence>
<evidence type="ECO:0000256" key="8">
    <source>
        <dbReference type="ARBA" id="ARBA00023242"/>
    </source>
</evidence>
<dbReference type="GO" id="GO:0008023">
    <property type="term" value="C:transcription elongation factor complex"/>
    <property type="evidence" value="ECO:0007669"/>
    <property type="project" value="TreeGrafter"/>
</dbReference>
<dbReference type="PANTHER" id="PTHR12896:SF1">
    <property type="entry name" value="ELONGATOR COMPLEX PROTEIN 4"/>
    <property type="match status" value="1"/>
</dbReference>
<evidence type="ECO:0000313" key="10">
    <source>
        <dbReference type="Proteomes" id="UP001279734"/>
    </source>
</evidence>
<evidence type="ECO:0000256" key="4">
    <source>
        <dbReference type="ARBA" id="ARBA00007573"/>
    </source>
</evidence>
<keyword evidence="6" id="KW-0963">Cytoplasm</keyword>
<organism evidence="9 10">
    <name type="scientific">Nepenthes gracilis</name>
    <name type="common">Slender pitcher plant</name>
    <dbReference type="NCBI Taxonomy" id="150966"/>
    <lineage>
        <taxon>Eukaryota</taxon>
        <taxon>Viridiplantae</taxon>
        <taxon>Streptophyta</taxon>
        <taxon>Embryophyta</taxon>
        <taxon>Tracheophyta</taxon>
        <taxon>Spermatophyta</taxon>
        <taxon>Magnoliopsida</taxon>
        <taxon>eudicotyledons</taxon>
        <taxon>Gunneridae</taxon>
        <taxon>Pentapetalae</taxon>
        <taxon>Caryophyllales</taxon>
        <taxon>Nepenthaceae</taxon>
        <taxon>Nepenthes</taxon>
    </lineage>
</organism>
<dbReference type="InterPro" id="IPR008728">
    <property type="entry name" value="Elongator_complex_protein_4"/>
</dbReference>
<evidence type="ECO:0000313" key="9">
    <source>
        <dbReference type="EMBL" id="GMH02564.1"/>
    </source>
</evidence>
<name>A0AAD3XF25_NEPGR</name>
<dbReference type="Pfam" id="PF05625">
    <property type="entry name" value="PAXNEB"/>
    <property type="match status" value="1"/>
</dbReference>
<comment type="caution">
    <text evidence="9">The sequence shown here is derived from an EMBL/GenBank/DDBJ whole genome shotgun (WGS) entry which is preliminary data.</text>
</comment>
<comment type="pathway">
    <text evidence="3">tRNA modification; 5-methoxycarbonylmethyl-2-thiouridine-tRNA biosynthesis.</text>
</comment>
<proteinExistence type="inferred from homology"/>
<keyword evidence="7" id="KW-0819">tRNA processing</keyword>
<dbReference type="GO" id="GO:0033588">
    <property type="term" value="C:elongator holoenzyme complex"/>
    <property type="evidence" value="ECO:0007669"/>
    <property type="project" value="InterPro"/>
</dbReference>
<evidence type="ECO:0000256" key="3">
    <source>
        <dbReference type="ARBA" id="ARBA00005043"/>
    </source>
</evidence>
<evidence type="ECO:0000256" key="2">
    <source>
        <dbReference type="ARBA" id="ARBA00004496"/>
    </source>
</evidence>
<evidence type="ECO:0000256" key="6">
    <source>
        <dbReference type="ARBA" id="ARBA00022490"/>
    </source>
</evidence>
<dbReference type="PANTHER" id="PTHR12896">
    <property type="entry name" value="PAX6 NEIGHBOR PROTEIN PAXNEB"/>
    <property type="match status" value="1"/>
</dbReference>
<reference evidence="9" key="1">
    <citation type="submission" date="2023-05" db="EMBL/GenBank/DDBJ databases">
        <title>Nepenthes gracilis genome sequencing.</title>
        <authorList>
            <person name="Fukushima K."/>
        </authorList>
    </citation>
    <scope>NUCLEOTIDE SEQUENCE</scope>
    <source>
        <strain evidence="9">SING2019-196</strain>
    </source>
</reference>
<gene>
    <name evidence="9" type="ORF">Nepgr_004403</name>
</gene>
<dbReference type="GO" id="GO:0005737">
    <property type="term" value="C:cytoplasm"/>
    <property type="evidence" value="ECO:0007669"/>
    <property type="project" value="UniProtKB-SubCell"/>
</dbReference>
<dbReference type="AlphaFoldDB" id="A0AAD3XF25"/>
<dbReference type="Proteomes" id="UP001279734">
    <property type="component" value="Unassembled WGS sequence"/>
</dbReference>
<dbReference type="InterPro" id="IPR027417">
    <property type="entry name" value="P-loop_NTPase"/>
</dbReference>